<evidence type="ECO:0000256" key="4">
    <source>
        <dbReference type="ARBA" id="ARBA00022840"/>
    </source>
</evidence>
<keyword evidence="1" id="KW-0808">Transferase</keyword>
<dbReference type="AlphaFoldDB" id="A0A448X0D1"/>
<proteinExistence type="predicted"/>
<protein>
    <recommendedName>
        <fullName evidence="5">GHMP kinase N-terminal domain-containing protein</fullName>
    </recommendedName>
</protein>
<dbReference type="InterPro" id="IPR006204">
    <property type="entry name" value="GHMP_kinase_N_dom"/>
</dbReference>
<evidence type="ECO:0000259" key="5">
    <source>
        <dbReference type="Pfam" id="PF00288"/>
    </source>
</evidence>
<reference evidence="6" key="1">
    <citation type="submission" date="2018-11" db="EMBL/GenBank/DDBJ databases">
        <authorList>
            <consortium name="Pathogen Informatics"/>
        </authorList>
    </citation>
    <scope>NUCLEOTIDE SEQUENCE</scope>
</reference>
<sequence>MRSLIFQAWNPPILRVLVTSCGSNPARPNSQLPAGAGLSSSSALVVAAALATMRASGLSIDRVRKTC</sequence>
<dbReference type="InterPro" id="IPR014721">
    <property type="entry name" value="Ribsml_uS5_D2-typ_fold_subgr"/>
</dbReference>
<dbReference type="EMBL" id="CAAALY010069173">
    <property type="protein sequence ID" value="VEL24706.1"/>
    <property type="molecule type" value="Genomic_DNA"/>
</dbReference>
<evidence type="ECO:0000256" key="1">
    <source>
        <dbReference type="ARBA" id="ARBA00022679"/>
    </source>
</evidence>
<dbReference type="InterPro" id="IPR006203">
    <property type="entry name" value="GHMP_knse_ATP-bd_CS"/>
</dbReference>
<dbReference type="GO" id="GO:0016301">
    <property type="term" value="F:kinase activity"/>
    <property type="evidence" value="ECO:0007669"/>
    <property type="project" value="UniProtKB-KW"/>
</dbReference>
<keyword evidence="2" id="KW-0547">Nucleotide-binding</keyword>
<feature type="domain" description="GHMP kinase N-terminal" evidence="5">
    <location>
        <begin position="29"/>
        <end position="62"/>
    </location>
</feature>
<name>A0A448X0D1_9PLAT</name>
<keyword evidence="3" id="KW-0418">Kinase</keyword>
<dbReference type="Gene3D" id="3.30.230.10">
    <property type="match status" value="1"/>
</dbReference>
<comment type="caution">
    <text evidence="6">The sequence shown here is derived from an EMBL/GenBank/DDBJ whole genome shotgun (WGS) entry which is preliminary data.</text>
</comment>
<dbReference type="SUPFAM" id="SSF54211">
    <property type="entry name" value="Ribosomal protein S5 domain 2-like"/>
    <property type="match status" value="1"/>
</dbReference>
<dbReference type="PROSITE" id="PS00627">
    <property type="entry name" value="GHMP_KINASES_ATP"/>
    <property type="match status" value="1"/>
</dbReference>
<keyword evidence="7" id="KW-1185">Reference proteome</keyword>
<dbReference type="Pfam" id="PF00288">
    <property type="entry name" value="GHMP_kinases_N"/>
    <property type="match status" value="1"/>
</dbReference>
<evidence type="ECO:0000256" key="2">
    <source>
        <dbReference type="ARBA" id="ARBA00022741"/>
    </source>
</evidence>
<dbReference type="InterPro" id="IPR020568">
    <property type="entry name" value="Ribosomal_Su5_D2-typ_SF"/>
</dbReference>
<evidence type="ECO:0000313" key="6">
    <source>
        <dbReference type="EMBL" id="VEL24706.1"/>
    </source>
</evidence>
<dbReference type="GO" id="GO:0005524">
    <property type="term" value="F:ATP binding"/>
    <property type="evidence" value="ECO:0007669"/>
    <property type="project" value="UniProtKB-KW"/>
</dbReference>
<keyword evidence="4" id="KW-0067">ATP-binding</keyword>
<gene>
    <name evidence="6" type="ORF">PXEA_LOCUS18146</name>
</gene>
<evidence type="ECO:0000313" key="7">
    <source>
        <dbReference type="Proteomes" id="UP000784294"/>
    </source>
</evidence>
<organism evidence="6 7">
    <name type="scientific">Protopolystoma xenopodis</name>
    <dbReference type="NCBI Taxonomy" id="117903"/>
    <lineage>
        <taxon>Eukaryota</taxon>
        <taxon>Metazoa</taxon>
        <taxon>Spiralia</taxon>
        <taxon>Lophotrochozoa</taxon>
        <taxon>Platyhelminthes</taxon>
        <taxon>Monogenea</taxon>
        <taxon>Polyopisthocotylea</taxon>
        <taxon>Polystomatidea</taxon>
        <taxon>Polystomatidae</taxon>
        <taxon>Protopolystoma</taxon>
    </lineage>
</organism>
<evidence type="ECO:0000256" key="3">
    <source>
        <dbReference type="ARBA" id="ARBA00022777"/>
    </source>
</evidence>
<accession>A0A448X0D1</accession>
<dbReference type="Proteomes" id="UP000784294">
    <property type="component" value="Unassembled WGS sequence"/>
</dbReference>